<evidence type="ECO:0000313" key="1">
    <source>
        <dbReference type="EMBL" id="KGR78236.1"/>
    </source>
</evidence>
<organism evidence="1 2">
    <name type="scientific">Ureibacillus sinduriensis BLB-1 = JCM 15800</name>
    <dbReference type="NCBI Taxonomy" id="1384057"/>
    <lineage>
        <taxon>Bacteria</taxon>
        <taxon>Bacillati</taxon>
        <taxon>Bacillota</taxon>
        <taxon>Bacilli</taxon>
        <taxon>Bacillales</taxon>
        <taxon>Caryophanaceae</taxon>
        <taxon>Ureibacillus</taxon>
    </lineage>
</organism>
<dbReference type="EMBL" id="JPVO01000032">
    <property type="protein sequence ID" value="KGR78236.1"/>
    <property type="molecule type" value="Genomic_DNA"/>
</dbReference>
<name>A0A0A3I077_9BACL</name>
<reference evidence="1 2" key="1">
    <citation type="submission" date="2014-02" db="EMBL/GenBank/DDBJ databases">
        <title>Draft genome sequence of Lysinibacillus sinduriensis JCM 15800.</title>
        <authorList>
            <person name="Zhang F."/>
            <person name="Wang G."/>
            <person name="Zhang L."/>
        </authorList>
    </citation>
    <scope>NUCLEOTIDE SEQUENCE [LARGE SCALE GENOMIC DNA]</scope>
    <source>
        <strain evidence="1 2">JCM 15800</strain>
    </source>
</reference>
<dbReference type="Proteomes" id="UP000030408">
    <property type="component" value="Unassembled WGS sequence"/>
</dbReference>
<accession>A0A0A3I077</accession>
<evidence type="ECO:0000313" key="2">
    <source>
        <dbReference type="Proteomes" id="UP000030408"/>
    </source>
</evidence>
<keyword evidence="2" id="KW-1185">Reference proteome</keyword>
<gene>
    <name evidence="1" type="ORF">CD33_01390</name>
</gene>
<dbReference type="eggNOG" id="ENOG502ZAHS">
    <property type="taxonomic scope" value="Bacteria"/>
</dbReference>
<dbReference type="RefSeq" id="WP_036197419.1">
    <property type="nucleotide sequence ID" value="NZ_AVCY01000024.1"/>
</dbReference>
<protein>
    <submittedName>
        <fullName evidence="1">Uncharacterized protein</fullName>
    </submittedName>
</protein>
<proteinExistence type="predicted"/>
<dbReference type="OrthoDB" id="2446869at2"/>
<sequence>MLKVDESLLNTSKGMVGEALESAILSLTPSGGFHHDIFGALLPIETILVSKTRAQNLLFSVAKKYWGNIDLFLHSTLHETAIDLESANDRLAAFFSTQAGKKAVWDYITIHNRLEFDNLIALVFGKEIKLSKSRSVGGLRKLYLYQVGNKYFLHTVLNDTYKFWDILFIKKIYSLFMQTPLDNIHNANELIKHFKSLLEIHLTLNQSVIITNHLIAFIDQENIRSYHLKELHLYNLISHFNGGKRHFRKVDSLIEEIVASWGKGKWALSEKEYTLLSYIRAITASEHNDASSVIEYGSYLITNDRLINHAIELFLEYSDVLPHLKPEPDTLVKRYDKNYLEQIFYVLIDALVQNSKYHEVVELLKQHEIASCASLYAYFNREHSDQNAIFKIEATVQRDIAYIVDNSPQHVVQSIEIWLQNYPDEQSRYFEIALMTSKHLCNILKSLFVTQHYELFEKLIEVYKKYLVIDAHFSDLRDFVSAHVNS</sequence>
<dbReference type="AlphaFoldDB" id="A0A0A3I077"/>
<comment type="caution">
    <text evidence="1">The sequence shown here is derived from an EMBL/GenBank/DDBJ whole genome shotgun (WGS) entry which is preliminary data.</text>
</comment>